<gene>
    <name evidence="1" type="ORF">EXE57_14385</name>
</gene>
<name>A0A4V1BEG3_9ACTN</name>
<proteinExistence type="predicted"/>
<reference evidence="1 2" key="1">
    <citation type="submission" date="2019-03" db="EMBL/GenBank/DDBJ databases">
        <title>Three New Species of Nocardioides, Nocardioides euryhalodurans sp. nov., Nocardioides seonyuensis sp. nov. and Nocardioides eburneoflavus sp. nov., Iolated from Soil.</title>
        <authorList>
            <person name="Roh S.G."/>
            <person name="Lee C."/>
            <person name="Kim M.-K."/>
            <person name="Kim S.B."/>
        </authorList>
    </citation>
    <scope>NUCLEOTIDE SEQUENCE [LARGE SCALE GENOMIC DNA]</scope>
    <source>
        <strain evidence="1 2">MMS17-SY117</strain>
    </source>
</reference>
<dbReference type="InterPro" id="IPR016084">
    <property type="entry name" value="Haem_Oase-like_multi-hlx"/>
</dbReference>
<dbReference type="EMBL" id="CP038267">
    <property type="protein sequence ID" value="QBR94522.1"/>
    <property type="molecule type" value="Genomic_DNA"/>
</dbReference>
<dbReference type="KEGG" id="noy:EXE57_14385"/>
<dbReference type="OrthoDB" id="252872at2"/>
<dbReference type="AlphaFoldDB" id="A0A4V1BEG3"/>
<dbReference type="Pfam" id="PF14518">
    <property type="entry name" value="Haem_oxygenas_2"/>
    <property type="match status" value="1"/>
</dbReference>
<evidence type="ECO:0000313" key="1">
    <source>
        <dbReference type="EMBL" id="QBR94522.1"/>
    </source>
</evidence>
<dbReference type="Proteomes" id="UP000294894">
    <property type="component" value="Chromosome"/>
</dbReference>
<evidence type="ECO:0000313" key="2">
    <source>
        <dbReference type="Proteomes" id="UP000294894"/>
    </source>
</evidence>
<keyword evidence="2" id="KW-1185">Reference proteome</keyword>
<dbReference type="SUPFAM" id="SSF48613">
    <property type="entry name" value="Heme oxygenase-like"/>
    <property type="match status" value="1"/>
</dbReference>
<dbReference type="Gene3D" id="1.20.910.10">
    <property type="entry name" value="Heme oxygenase-like"/>
    <property type="match status" value="1"/>
</dbReference>
<sequence length="276" mass="30822">MLYELHYRGFDGVDDALEWDPDLLRLRRRLETDLEQRLRARFTGHRHEGAVADALFDYVDAHDGPALAPYVQSSADADQVRELLRHRSLYHLKEFDPTAWVIPRLPTAPKAALMELAFDEYGVGDPNRLHAHLFARGMAASGLDSRPGAYVDDAPVEILEQNNAMTLLGLHRRLRAAALGHLAAFEATSSSPSRRLAQGLQRLGFDEALVGYYTEHVTADAVHDQLACRSVCGALVEEEPEQAEEVFFGAFTCLDLEARYAARMLEGWQPSEQVPA</sequence>
<dbReference type="SMART" id="SM01236">
    <property type="entry name" value="Haem_oxygenase_2"/>
    <property type="match status" value="1"/>
</dbReference>
<protein>
    <submittedName>
        <fullName evidence="1">Iron-containing redox enzyme family protein</fullName>
    </submittedName>
</protein>
<organism evidence="1 2">
    <name type="scientific">Nocardioides euryhalodurans</name>
    <dbReference type="NCBI Taxonomy" id="2518370"/>
    <lineage>
        <taxon>Bacteria</taxon>
        <taxon>Bacillati</taxon>
        <taxon>Actinomycetota</taxon>
        <taxon>Actinomycetes</taxon>
        <taxon>Propionibacteriales</taxon>
        <taxon>Nocardioidaceae</taxon>
        <taxon>Nocardioides</taxon>
    </lineage>
</organism>
<accession>A0A4V1BEG3</accession>